<reference evidence="3 4" key="1">
    <citation type="submission" date="2018-10" db="EMBL/GenBank/DDBJ databases">
        <authorList>
            <person name="Zhang X."/>
        </authorList>
    </citation>
    <scope>NUCLEOTIDE SEQUENCE [LARGE SCALE GENOMIC DNA]</scope>
    <source>
        <strain evidence="3 4">SK-G1</strain>
    </source>
</reference>
<dbReference type="PANTHER" id="PTHR21363:SF0">
    <property type="entry name" value="PREPHENATE DEHYDROGENASE [NADP(+)]"/>
    <property type="match status" value="1"/>
</dbReference>
<dbReference type="InterPro" id="IPR036291">
    <property type="entry name" value="NAD(P)-bd_dom_sf"/>
</dbReference>
<dbReference type="AlphaFoldDB" id="A0A3G2R5E2"/>
<dbReference type="PANTHER" id="PTHR21363">
    <property type="entry name" value="PREPHENATE DEHYDROGENASE"/>
    <property type="match status" value="1"/>
</dbReference>
<dbReference type="GO" id="GO:0008977">
    <property type="term" value="F:prephenate dehydrogenase (NAD+) activity"/>
    <property type="evidence" value="ECO:0007669"/>
    <property type="project" value="TreeGrafter"/>
</dbReference>
<dbReference type="Gene3D" id="3.40.50.720">
    <property type="entry name" value="NAD(P)-binding Rossmann-like Domain"/>
    <property type="match status" value="1"/>
</dbReference>
<feature type="domain" description="Pyrroline-5-carboxylate reductase catalytic N-terminal" evidence="2">
    <location>
        <begin position="3"/>
        <end position="90"/>
    </location>
</feature>
<dbReference type="GO" id="GO:0006571">
    <property type="term" value="P:tyrosine biosynthetic process"/>
    <property type="evidence" value="ECO:0007669"/>
    <property type="project" value="TreeGrafter"/>
</dbReference>
<evidence type="ECO:0000259" key="2">
    <source>
        <dbReference type="Pfam" id="PF03807"/>
    </source>
</evidence>
<dbReference type="Proteomes" id="UP000280960">
    <property type="component" value="Chromosome"/>
</dbReference>
<accession>A0A3G2R5E2</accession>
<dbReference type="EMBL" id="CP033169">
    <property type="protein sequence ID" value="AYO30660.1"/>
    <property type="molecule type" value="Genomic_DNA"/>
</dbReference>
<dbReference type="GO" id="GO:0070403">
    <property type="term" value="F:NAD+ binding"/>
    <property type="evidence" value="ECO:0007669"/>
    <property type="project" value="TreeGrafter"/>
</dbReference>
<evidence type="ECO:0000313" key="4">
    <source>
        <dbReference type="Proteomes" id="UP000280960"/>
    </source>
</evidence>
<protein>
    <submittedName>
        <fullName evidence="3">NADP oxidoreductase</fullName>
    </submittedName>
</protein>
<dbReference type="InterPro" id="IPR028939">
    <property type="entry name" value="P5C_Rdtase_cat_N"/>
</dbReference>
<gene>
    <name evidence="3" type="ORF">D2962_08515</name>
</gene>
<keyword evidence="1" id="KW-0560">Oxidoreductase</keyword>
<name>A0A3G2R5E2_9FIRM</name>
<evidence type="ECO:0000313" key="3">
    <source>
        <dbReference type="EMBL" id="AYO30660.1"/>
    </source>
</evidence>
<proteinExistence type="predicted"/>
<dbReference type="SUPFAM" id="SSF51735">
    <property type="entry name" value="NAD(P)-binding Rossmann-fold domains"/>
    <property type="match status" value="1"/>
</dbReference>
<dbReference type="InterPro" id="IPR050812">
    <property type="entry name" value="Preph/Arog_dehydrog"/>
</dbReference>
<evidence type="ECO:0000256" key="1">
    <source>
        <dbReference type="ARBA" id="ARBA00023002"/>
    </source>
</evidence>
<keyword evidence="4" id="KW-1185">Reference proteome</keyword>
<dbReference type="RefSeq" id="WP_120765492.1">
    <property type="nucleotide sequence ID" value="NZ_CP033169.1"/>
</dbReference>
<dbReference type="KEGG" id="bacg:D2962_08515"/>
<sequence>METVAIVGTGRMGSLLARKLSEKYKLILIDKDVRRCGMLARELGAEGTMEYSLLSEADFIIIALPASIIPGAIGEIKPFLKQEHILINISTDTNMEAFAPLKNCCKLVSAKIIGHALQIDFGELPLIMIDGENEKARNKTAEIFGNIGAVKFGPEKIVAEINHIASEEGIKAAYNIQNRLKQLNIPEEYMSFAIRNVACGTMNAYAVGDAGPFAREIIKKLNQNQN</sequence>
<dbReference type="Pfam" id="PF03807">
    <property type="entry name" value="F420_oxidored"/>
    <property type="match status" value="1"/>
</dbReference>
<organism evidence="3 4">
    <name type="scientific">Biomaibacter acetigenes</name>
    <dbReference type="NCBI Taxonomy" id="2316383"/>
    <lineage>
        <taxon>Bacteria</taxon>
        <taxon>Bacillati</taxon>
        <taxon>Bacillota</taxon>
        <taxon>Clostridia</taxon>
        <taxon>Thermosediminibacterales</taxon>
        <taxon>Tepidanaerobacteraceae</taxon>
        <taxon>Biomaibacter</taxon>
    </lineage>
</organism>